<dbReference type="Pfam" id="PF07561">
    <property type="entry name" value="DUF1540"/>
    <property type="match status" value="1"/>
</dbReference>
<reference evidence="2 5" key="1">
    <citation type="submission" date="2015-09" db="EMBL/GenBank/DDBJ databases">
        <authorList>
            <consortium name="Pathogen Informatics"/>
        </authorList>
    </citation>
    <scope>NUCLEOTIDE SEQUENCE [LARGE SCALE GENOMIC DNA]</scope>
    <source>
        <strain evidence="2 5">2789STDY5834939</strain>
    </source>
</reference>
<gene>
    <name evidence="3" type="ORF">B5F11_03280</name>
    <name evidence="4" type="ORF">DXC40_02490</name>
    <name evidence="2" type="ORF">ERS852551_01282</name>
</gene>
<protein>
    <submittedName>
        <fullName evidence="3">DUF1540 domain-containing protein</fullName>
    </submittedName>
    <submittedName>
        <fullName evidence="2">Domain of Uncharacterized Function (DUF1540)</fullName>
    </submittedName>
</protein>
<dbReference type="InterPro" id="IPR011437">
    <property type="entry name" value="DUF1540"/>
</dbReference>
<accession>A0A174PIL7</accession>
<evidence type="ECO:0000313" key="2">
    <source>
        <dbReference type="EMBL" id="CUP58947.1"/>
    </source>
</evidence>
<evidence type="ECO:0000313" key="7">
    <source>
        <dbReference type="Proteomes" id="UP000260828"/>
    </source>
</evidence>
<dbReference type="EMBL" id="NFKP01000002">
    <property type="protein sequence ID" value="OUP71100.1"/>
    <property type="molecule type" value="Genomic_DNA"/>
</dbReference>
<sequence length="55" mass="6193">MDNCKANKCIECTVTQCANHCSTSNYCALDCIRVGTHENNPSMDQCTDCQSFRKR</sequence>
<dbReference type="Proteomes" id="UP000260828">
    <property type="component" value="Unassembled WGS sequence"/>
</dbReference>
<dbReference type="Proteomes" id="UP000196386">
    <property type="component" value="Unassembled WGS sequence"/>
</dbReference>
<reference evidence="3" key="3">
    <citation type="journal article" date="2018" name="BMC Genomics">
        <title>Whole genome sequencing and function prediction of 133 gut anaerobes isolated from chicken caecum in pure cultures.</title>
        <authorList>
            <person name="Medvecky M."/>
            <person name="Cejkova D."/>
            <person name="Polansky O."/>
            <person name="Karasova D."/>
            <person name="Kubasova T."/>
            <person name="Cizek A."/>
            <person name="Rychlik I."/>
        </authorList>
    </citation>
    <scope>NUCLEOTIDE SEQUENCE</scope>
    <source>
        <strain evidence="3">An175</strain>
    </source>
</reference>
<organism evidence="2 5">
    <name type="scientific">Anaerotruncus colihominis</name>
    <dbReference type="NCBI Taxonomy" id="169435"/>
    <lineage>
        <taxon>Bacteria</taxon>
        <taxon>Bacillati</taxon>
        <taxon>Bacillota</taxon>
        <taxon>Clostridia</taxon>
        <taxon>Eubacteriales</taxon>
        <taxon>Oscillospiraceae</taxon>
        <taxon>Anaerotruncus</taxon>
    </lineage>
</organism>
<dbReference type="EMBL" id="CZBE01000007">
    <property type="protein sequence ID" value="CUP58947.1"/>
    <property type="molecule type" value="Genomic_DNA"/>
</dbReference>
<dbReference type="GeneID" id="72465285"/>
<dbReference type="OrthoDB" id="1756089at2"/>
<dbReference type="RefSeq" id="WP_006877107.1">
    <property type="nucleotide sequence ID" value="NZ_CABIWA010000009.1"/>
</dbReference>
<evidence type="ECO:0000259" key="1">
    <source>
        <dbReference type="Pfam" id="PF07561"/>
    </source>
</evidence>
<dbReference type="Proteomes" id="UP000095765">
    <property type="component" value="Unassembled WGS sequence"/>
</dbReference>
<dbReference type="AlphaFoldDB" id="A0A174PIL7"/>
<evidence type="ECO:0000313" key="3">
    <source>
        <dbReference type="EMBL" id="OUP71100.1"/>
    </source>
</evidence>
<evidence type="ECO:0000313" key="4">
    <source>
        <dbReference type="EMBL" id="RGE69948.1"/>
    </source>
</evidence>
<reference evidence="4 7" key="4">
    <citation type="submission" date="2018-08" db="EMBL/GenBank/DDBJ databases">
        <title>A genome reference for cultivated species of the human gut microbiota.</title>
        <authorList>
            <person name="Zou Y."/>
            <person name="Xue W."/>
            <person name="Luo G."/>
        </authorList>
    </citation>
    <scope>NUCLEOTIDE SEQUENCE [LARGE SCALE GENOMIC DNA]</scope>
    <source>
        <strain evidence="4 7">TF05-12AC</strain>
    </source>
</reference>
<evidence type="ECO:0000313" key="6">
    <source>
        <dbReference type="Proteomes" id="UP000196386"/>
    </source>
</evidence>
<evidence type="ECO:0000313" key="5">
    <source>
        <dbReference type="Proteomes" id="UP000095765"/>
    </source>
</evidence>
<feature type="domain" description="DUF1540" evidence="1">
    <location>
        <begin position="10"/>
        <end position="52"/>
    </location>
</feature>
<proteinExistence type="predicted"/>
<dbReference type="EMBL" id="QVME01000001">
    <property type="protein sequence ID" value="RGE69948.1"/>
    <property type="molecule type" value="Genomic_DNA"/>
</dbReference>
<name>A0A174PIL7_9FIRM</name>
<reference evidence="6" key="2">
    <citation type="submission" date="2017-04" db="EMBL/GenBank/DDBJ databases">
        <title>Function of individual gut microbiota members based on whole genome sequencing of pure cultures obtained from chicken caecum.</title>
        <authorList>
            <person name="Medvecky M."/>
            <person name="Cejkova D."/>
            <person name="Polansky O."/>
            <person name="Karasova D."/>
            <person name="Kubasova T."/>
            <person name="Cizek A."/>
            <person name="Rychlik I."/>
        </authorList>
    </citation>
    <scope>NUCLEOTIDE SEQUENCE [LARGE SCALE GENOMIC DNA]</scope>
    <source>
        <strain evidence="6">An175</strain>
    </source>
</reference>